<organism evidence="1 2">
    <name type="scientific">Massilimicrobiota timonensis</name>
    <dbReference type="NCBI Taxonomy" id="1776392"/>
    <lineage>
        <taxon>Bacteria</taxon>
        <taxon>Bacillati</taxon>
        <taxon>Bacillota</taxon>
        <taxon>Erysipelotrichia</taxon>
        <taxon>Erysipelotrichales</taxon>
        <taxon>Erysipelotrichaceae</taxon>
        <taxon>Massilimicrobiota</taxon>
    </lineage>
</organism>
<dbReference type="AlphaFoldDB" id="A0A1Y4SWN9"/>
<dbReference type="SUPFAM" id="SSF52540">
    <property type="entry name" value="P-loop containing nucleoside triphosphate hydrolases"/>
    <property type="match status" value="1"/>
</dbReference>
<dbReference type="EMBL" id="NFLJ01000032">
    <property type="protein sequence ID" value="OUQ33342.1"/>
    <property type="molecule type" value="Genomic_DNA"/>
</dbReference>
<evidence type="ECO:0000313" key="2">
    <source>
        <dbReference type="Proteomes" id="UP000195305"/>
    </source>
</evidence>
<dbReference type="RefSeq" id="WP_087359040.1">
    <property type="nucleotide sequence ID" value="NZ_NFLJ01000032.1"/>
</dbReference>
<dbReference type="InterPro" id="IPR027417">
    <property type="entry name" value="P-loop_NTPase"/>
</dbReference>
<sequence>MLKSYAKIRKQNKEKIHVPRTAQQTIPIDTVYEDGIFRLGTRYSKTYRFVDINYSIASEESKENIIKNYKDILNSFDSTVTVKITINNHKIDLAQFKDDVLLKLKNDERYDRFIREYNQMLLENMARCENIIQEKYITVTCYKKDVTDARIFFSRLFNDLSSHFSRLGSALIELNLNERLKILHDFYRNGEEEYFDFDLSYNAKNGRSFKDDICPRAPVFKNKYFQLGDKYGRVLYISKYPQFLKDKIVADLCSINKNLMYSMDIISIPTDEAVTETENRLLGIATNIANYSRKQAANNNFAGSIPYDMEKQQEEIKEFLDDLTVRDEKMMLVNITIVHLADSLEELDADTEVLKSIARSNVCELTPLFFASRQLDGLVTTLPIGINRLDTMVRTLLTESVAAFMPFRAQEIMEKGGIWYGNNAITNNMIICNKENLKNPNAFVLGVPGAGKSFLVKQEIELAMASTDDDILICDPEGEYDIIMQEFGGEIIEIYAGGKDYINAMDITLGYGDSGDPYKDKAQFILSLIESANRGTVSLEERSILDRCINIVYQDFEKTGVMPTLKTLRETLIQQPEPQAKSLALKMELFTIGSMDLFAHHTNVNTKSRVISYNIHKLDKNMKTMGLLVITDQIINRVNENWKNGKRTHIFLDEFHVVYSNPESATFFNSAWRQFRKRDAFPTGITQNVEYLLKDEEARSILSNTEFIVMLNQAAKDREQLAKLLKISDEQMSFITNSQPGSGLIKHGPNLVPFINKIPKHTFMYQTNTTNPNDRKEKLIQQGLLKR</sequence>
<dbReference type="InterPro" id="IPR051162">
    <property type="entry name" value="T4SS_component"/>
</dbReference>
<keyword evidence="2" id="KW-1185">Reference proteome</keyword>
<reference evidence="1 2" key="1">
    <citation type="journal article" date="2018" name="BMC Genomics">
        <title>Whole genome sequencing and function prediction of 133 gut anaerobes isolated from chicken caecum in pure cultures.</title>
        <authorList>
            <person name="Medvecky M."/>
            <person name="Cejkova D."/>
            <person name="Polansky O."/>
            <person name="Karasova D."/>
            <person name="Kubasova T."/>
            <person name="Cizek A."/>
            <person name="Rychlik I."/>
        </authorList>
    </citation>
    <scope>NUCLEOTIDE SEQUENCE [LARGE SCALE GENOMIC DNA]</scope>
    <source>
        <strain evidence="1 2">An13</strain>
    </source>
</reference>
<evidence type="ECO:0000313" key="1">
    <source>
        <dbReference type="EMBL" id="OUQ33342.1"/>
    </source>
</evidence>
<dbReference type="Gene3D" id="1.10.8.730">
    <property type="match status" value="1"/>
</dbReference>
<comment type="caution">
    <text evidence="1">The sequence shown here is derived from an EMBL/GenBank/DDBJ whole genome shotgun (WGS) entry which is preliminary data.</text>
</comment>
<dbReference type="NCBIfam" id="NF045971">
    <property type="entry name" value="conju_CD1110"/>
    <property type="match status" value="1"/>
</dbReference>
<name>A0A1Y4SWN9_9FIRM</name>
<dbReference type="OrthoDB" id="9804380at2"/>
<dbReference type="Gene3D" id="3.40.50.300">
    <property type="entry name" value="P-loop containing nucleotide triphosphate hydrolases"/>
    <property type="match status" value="1"/>
</dbReference>
<dbReference type="PANTHER" id="PTHR30121:SF12">
    <property type="entry name" value="TYPE IV SECRETION SYSTEM PROTEIN CAGE"/>
    <property type="match status" value="1"/>
</dbReference>
<dbReference type="PANTHER" id="PTHR30121">
    <property type="entry name" value="UNCHARACTERIZED PROTEIN YJGR-RELATED"/>
    <property type="match status" value="1"/>
</dbReference>
<dbReference type="Proteomes" id="UP000195305">
    <property type="component" value="Unassembled WGS sequence"/>
</dbReference>
<proteinExistence type="predicted"/>
<protein>
    <submittedName>
        <fullName evidence="1">TraE family protein</fullName>
    </submittedName>
</protein>
<gene>
    <name evidence="1" type="ORF">B5E75_10570</name>
</gene>
<accession>A0A1Y4SWN9</accession>